<dbReference type="Proteomes" id="UP000092730">
    <property type="component" value="Chromosome 1"/>
</dbReference>
<gene>
    <name evidence="1" type="ORF">I302_04279</name>
    <name evidence="2" type="ORF">I302_100904</name>
</gene>
<evidence type="ECO:0000313" key="2">
    <source>
        <dbReference type="EMBL" id="WVW78941.1"/>
    </source>
</evidence>
<name>A0A1B9G6G9_9TREE</name>
<sequence length="311" mass="35019">MPLNQLDQGDRLEDHHTVDREVLPSYLDIFTDVTPFYPVPAPPLREGDKVNTIYFHPLVPGRSATCNPQEDLSHKVCKIIIHWGTLSDNYDQQITGLTEHHLHVSLANLWNTHRHESKIHNRKKSFLSDLNTFCEGMMNAVNHNPVSHRCQVKCIEDKKTFNSIAEIAAELTSALSKGVLILSTTVPPHKAPSTFSPKKLFRRNSSFGTAHGQASVSSQASFSQHRPAKLYIEYSADLEQVSKVRKDLINLAGTNSEELSDAILSRMTRSRNLSVCDMPWEVVNALVSGEDWRSYFTSAEEMGRDPFQVVV</sequence>
<proteinExistence type="predicted"/>
<organism evidence="1">
    <name type="scientific">Kwoniella bestiolae CBS 10118</name>
    <dbReference type="NCBI Taxonomy" id="1296100"/>
    <lineage>
        <taxon>Eukaryota</taxon>
        <taxon>Fungi</taxon>
        <taxon>Dikarya</taxon>
        <taxon>Basidiomycota</taxon>
        <taxon>Agaricomycotina</taxon>
        <taxon>Tremellomycetes</taxon>
        <taxon>Tremellales</taxon>
        <taxon>Cryptococcaceae</taxon>
        <taxon>Kwoniella</taxon>
    </lineage>
</organism>
<dbReference type="RefSeq" id="XP_019047663.1">
    <property type="nucleotide sequence ID" value="XM_019190915.1"/>
</dbReference>
<reference evidence="2" key="4">
    <citation type="submission" date="2024-02" db="EMBL/GenBank/DDBJ databases">
        <title>Comparative genomics of Cryptococcus and Kwoniella reveals pathogenesis evolution and contrasting modes of karyotype evolution via chromosome fusion or intercentromeric recombination.</title>
        <authorList>
            <person name="Coelho M.A."/>
            <person name="David-Palma M."/>
            <person name="Shea T."/>
            <person name="Bowers K."/>
            <person name="McGinley-Smith S."/>
            <person name="Mohammad A.W."/>
            <person name="Gnirke A."/>
            <person name="Yurkov A.M."/>
            <person name="Nowrousian M."/>
            <person name="Sun S."/>
            <person name="Cuomo C.A."/>
            <person name="Heitman J."/>
        </authorList>
    </citation>
    <scope>NUCLEOTIDE SEQUENCE</scope>
    <source>
        <strain evidence="2">CBS 10118</strain>
    </source>
</reference>
<evidence type="ECO:0000313" key="1">
    <source>
        <dbReference type="EMBL" id="OCF26593.1"/>
    </source>
</evidence>
<dbReference type="VEuPathDB" id="FungiDB:I302_04279"/>
<dbReference type="KEGG" id="kbi:30208678"/>
<protein>
    <submittedName>
        <fullName evidence="1">Uncharacterized protein</fullName>
    </submittedName>
</protein>
<accession>A0A1B9G6G9</accession>
<keyword evidence="3" id="KW-1185">Reference proteome</keyword>
<reference evidence="1" key="1">
    <citation type="submission" date="2013-07" db="EMBL/GenBank/DDBJ databases">
        <title>The Genome Sequence of Cryptococcus bestiolae CBS10118.</title>
        <authorList>
            <consortium name="The Broad Institute Genome Sequencing Platform"/>
            <person name="Cuomo C."/>
            <person name="Litvintseva A."/>
            <person name="Chen Y."/>
            <person name="Heitman J."/>
            <person name="Sun S."/>
            <person name="Springer D."/>
            <person name="Dromer F."/>
            <person name="Young S.K."/>
            <person name="Zeng Q."/>
            <person name="Gargeya S."/>
            <person name="Fitzgerald M."/>
            <person name="Abouelleil A."/>
            <person name="Alvarado L."/>
            <person name="Berlin A.M."/>
            <person name="Chapman S.B."/>
            <person name="Dewar J."/>
            <person name="Goldberg J."/>
            <person name="Griggs A."/>
            <person name="Gujja S."/>
            <person name="Hansen M."/>
            <person name="Howarth C."/>
            <person name="Imamovic A."/>
            <person name="Larimer J."/>
            <person name="McCowan C."/>
            <person name="Murphy C."/>
            <person name="Pearson M."/>
            <person name="Priest M."/>
            <person name="Roberts A."/>
            <person name="Saif S."/>
            <person name="Shea T."/>
            <person name="Sykes S."/>
            <person name="Wortman J."/>
            <person name="Nusbaum C."/>
            <person name="Birren B."/>
        </authorList>
    </citation>
    <scope>NUCLEOTIDE SEQUENCE [LARGE SCALE GENOMIC DNA]</scope>
    <source>
        <strain evidence="1">CBS 10118</strain>
    </source>
</reference>
<dbReference type="EMBL" id="KI894020">
    <property type="protein sequence ID" value="OCF26593.1"/>
    <property type="molecule type" value="Genomic_DNA"/>
</dbReference>
<dbReference type="GeneID" id="30208678"/>
<dbReference type="AlphaFoldDB" id="A0A1B9G6G9"/>
<reference evidence="2" key="2">
    <citation type="submission" date="2013-07" db="EMBL/GenBank/DDBJ databases">
        <authorList>
            <consortium name="The Broad Institute Genome Sequencing Platform"/>
            <person name="Cuomo C."/>
            <person name="Litvintseva A."/>
            <person name="Chen Y."/>
            <person name="Heitman J."/>
            <person name="Sun S."/>
            <person name="Springer D."/>
            <person name="Dromer F."/>
            <person name="Young S.K."/>
            <person name="Zeng Q."/>
            <person name="Gargeya S."/>
            <person name="Fitzgerald M."/>
            <person name="Abouelleil A."/>
            <person name="Alvarado L."/>
            <person name="Berlin A.M."/>
            <person name="Chapman S.B."/>
            <person name="Dewar J."/>
            <person name="Goldberg J."/>
            <person name="Griggs A."/>
            <person name="Gujja S."/>
            <person name="Hansen M."/>
            <person name="Howarth C."/>
            <person name="Imamovic A."/>
            <person name="Larimer J."/>
            <person name="McCowan C."/>
            <person name="Murphy C."/>
            <person name="Pearson M."/>
            <person name="Priest M."/>
            <person name="Roberts A."/>
            <person name="Saif S."/>
            <person name="Shea T."/>
            <person name="Sykes S."/>
            <person name="Wortman J."/>
            <person name="Nusbaum C."/>
            <person name="Birren B."/>
        </authorList>
    </citation>
    <scope>NUCLEOTIDE SEQUENCE</scope>
    <source>
        <strain evidence="2">CBS 10118</strain>
    </source>
</reference>
<reference evidence="1" key="3">
    <citation type="submission" date="2014-01" db="EMBL/GenBank/DDBJ databases">
        <title>Evolution of pathogenesis and genome organization in the Tremellales.</title>
        <authorList>
            <person name="Cuomo C."/>
            <person name="Litvintseva A."/>
            <person name="Heitman J."/>
            <person name="Chen Y."/>
            <person name="Sun S."/>
            <person name="Springer D."/>
            <person name="Dromer F."/>
            <person name="Young S."/>
            <person name="Zeng Q."/>
            <person name="Chapman S."/>
            <person name="Gujja S."/>
            <person name="Saif S."/>
            <person name="Birren B."/>
        </authorList>
    </citation>
    <scope>NUCLEOTIDE SEQUENCE</scope>
    <source>
        <strain evidence="1">CBS 10118</strain>
    </source>
</reference>
<evidence type="ECO:0000313" key="3">
    <source>
        <dbReference type="Proteomes" id="UP000092730"/>
    </source>
</evidence>
<dbReference type="EMBL" id="CP144541">
    <property type="protein sequence ID" value="WVW78941.1"/>
    <property type="molecule type" value="Genomic_DNA"/>
</dbReference>